<protein>
    <submittedName>
        <fullName evidence="2">Helix-turn-helix domain-containing protein</fullName>
    </submittedName>
</protein>
<feature type="compositionally biased region" description="Polar residues" evidence="1">
    <location>
        <begin position="123"/>
        <end position="142"/>
    </location>
</feature>
<dbReference type="RefSeq" id="WP_275421550.1">
    <property type="nucleotide sequence ID" value="NZ_CP106877.1"/>
</dbReference>
<accession>A0A9E8M1D3</accession>
<dbReference type="EMBL" id="CP106877">
    <property type="protein sequence ID" value="WAA13386.1"/>
    <property type="molecule type" value="Genomic_DNA"/>
</dbReference>
<gene>
    <name evidence="2" type="ORF">OE105_04540</name>
</gene>
<name>A0A9E8M1D3_9BACI</name>
<dbReference type="Pfam" id="PF13730">
    <property type="entry name" value="HTH_36"/>
    <property type="match status" value="1"/>
</dbReference>
<dbReference type="SUPFAM" id="SSF46785">
    <property type="entry name" value="Winged helix' DNA-binding domain"/>
    <property type="match status" value="1"/>
</dbReference>
<dbReference type="InterPro" id="IPR036390">
    <property type="entry name" value="WH_DNA-bd_sf"/>
</dbReference>
<organism evidence="2 3">
    <name type="scientific">Fervidibacillus halotolerans</name>
    <dbReference type="NCBI Taxonomy" id="2980027"/>
    <lineage>
        <taxon>Bacteria</taxon>
        <taxon>Bacillati</taxon>
        <taxon>Bacillota</taxon>
        <taxon>Bacilli</taxon>
        <taxon>Bacillales</taxon>
        <taxon>Bacillaceae</taxon>
        <taxon>Fervidibacillus</taxon>
    </lineage>
</organism>
<dbReference type="Proteomes" id="UP001164726">
    <property type="component" value="Chromosome"/>
</dbReference>
<dbReference type="InterPro" id="IPR036388">
    <property type="entry name" value="WH-like_DNA-bd_sf"/>
</dbReference>
<feature type="region of interest" description="Disordered" evidence="1">
    <location>
        <begin position="104"/>
        <end position="142"/>
    </location>
</feature>
<dbReference type="Gene3D" id="1.10.10.10">
    <property type="entry name" value="Winged helix-like DNA-binding domain superfamily/Winged helix DNA-binding domain"/>
    <property type="match status" value="1"/>
</dbReference>
<sequence length="258" mass="29351">MYYLSEYQTFNNKDELNTAVKSHLARHKFDLTDTEKLTLRTIARYAVKYPGAAHLKAATIADLIGKSEKTARRAINKLVKFGIIRKVETIRKVTGGKGANILQILPPTNDHTDTSNRKESKNSDVATVKASNSANEPSNSIKQNINTIATEETANGALKRSIPAELYNALKPYFNDRDMYKAVGILWRAKASIDRNITFEQHSSVYVDTFKNVIFHYKRGKVRNLFAYLYGAWRQVAIEIKRRLTLAESDLFYNWLDA</sequence>
<evidence type="ECO:0000313" key="3">
    <source>
        <dbReference type="Proteomes" id="UP001164726"/>
    </source>
</evidence>
<reference evidence="2" key="1">
    <citation type="submission" date="2022-09" db="EMBL/GenBank/DDBJ databases">
        <title>Complete Genomes of Fervidibacillus albus and Fervidibacillus halotolerans isolated from tidal flat sediments.</title>
        <authorList>
            <person name="Kwon K.K."/>
            <person name="Yang S.-H."/>
            <person name="Park M.J."/>
            <person name="Oh H.-M."/>
        </authorList>
    </citation>
    <scope>NUCLEOTIDE SEQUENCE</scope>
    <source>
        <strain evidence="2">MEBiC13594</strain>
    </source>
</reference>
<dbReference type="KEGG" id="fhl:OE105_04540"/>
<keyword evidence="3" id="KW-1185">Reference proteome</keyword>
<dbReference type="AlphaFoldDB" id="A0A9E8M1D3"/>
<evidence type="ECO:0000256" key="1">
    <source>
        <dbReference type="SAM" id="MobiDB-lite"/>
    </source>
</evidence>
<evidence type="ECO:0000313" key="2">
    <source>
        <dbReference type="EMBL" id="WAA13386.1"/>
    </source>
</evidence>
<feature type="compositionally biased region" description="Basic and acidic residues" evidence="1">
    <location>
        <begin position="110"/>
        <end position="122"/>
    </location>
</feature>
<proteinExistence type="predicted"/>